<proteinExistence type="predicted"/>
<feature type="compositionally biased region" description="Basic and acidic residues" evidence="1">
    <location>
        <begin position="492"/>
        <end position="501"/>
    </location>
</feature>
<keyword evidence="2" id="KW-1133">Transmembrane helix</keyword>
<feature type="compositionally biased region" description="Polar residues" evidence="1">
    <location>
        <begin position="436"/>
        <end position="447"/>
    </location>
</feature>
<feature type="compositionally biased region" description="Polar residues" evidence="1">
    <location>
        <begin position="329"/>
        <end position="348"/>
    </location>
</feature>
<evidence type="ECO:0000256" key="1">
    <source>
        <dbReference type="SAM" id="MobiDB-lite"/>
    </source>
</evidence>
<feature type="compositionally biased region" description="Low complexity" evidence="1">
    <location>
        <begin position="377"/>
        <end position="389"/>
    </location>
</feature>
<dbReference type="AlphaFoldDB" id="A0AAD6TQB1"/>
<keyword evidence="3" id="KW-0732">Signal</keyword>
<feature type="compositionally biased region" description="Low complexity" evidence="1">
    <location>
        <begin position="411"/>
        <end position="431"/>
    </location>
</feature>
<evidence type="ECO:0000256" key="2">
    <source>
        <dbReference type="SAM" id="Phobius"/>
    </source>
</evidence>
<name>A0AAD6TQB1_9AGAR</name>
<evidence type="ECO:0000313" key="5">
    <source>
        <dbReference type="Proteomes" id="UP001222325"/>
    </source>
</evidence>
<gene>
    <name evidence="4" type="ORF">B0H15DRAFT_44668</name>
</gene>
<protein>
    <submittedName>
        <fullName evidence="4">Uncharacterized protein</fullName>
    </submittedName>
</protein>
<feature type="region of interest" description="Disordered" evidence="1">
    <location>
        <begin position="172"/>
        <end position="197"/>
    </location>
</feature>
<comment type="caution">
    <text evidence="4">The sequence shown here is derived from an EMBL/GenBank/DDBJ whole genome shotgun (WGS) entry which is preliminary data.</text>
</comment>
<reference evidence="4" key="1">
    <citation type="submission" date="2023-03" db="EMBL/GenBank/DDBJ databases">
        <title>Massive genome expansion in bonnet fungi (Mycena s.s.) driven by repeated elements and novel gene families across ecological guilds.</title>
        <authorList>
            <consortium name="Lawrence Berkeley National Laboratory"/>
            <person name="Harder C.B."/>
            <person name="Miyauchi S."/>
            <person name="Viragh M."/>
            <person name="Kuo A."/>
            <person name="Thoen E."/>
            <person name="Andreopoulos B."/>
            <person name="Lu D."/>
            <person name="Skrede I."/>
            <person name="Drula E."/>
            <person name="Henrissat B."/>
            <person name="Morin E."/>
            <person name="Kohler A."/>
            <person name="Barry K."/>
            <person name="LaButti K."/>
            <person name="Morin E."/>
            <person name="Salamov A."/>
            <person name="Lipzen A."/>
            <person name="Mereny Z."/>
            <person name="Hegedus B."/>
            <person name="Baldrian P."/>
            <person name="Stursova M."/>
            <person name="Weitz H."/>
            <person name="Taylor A."/>
            <person name="Grigoriev I.V."/>
            <person name="Nagy L.G."/>
            <person name="Martin F."/>
            <person name="Kauserud H."/>
        </authorList>
    </citation>
    <scope>NUCLEOTIDE SEQUENCE</scope>
    <source>
        <strain evidence="4">CBHHK173m</strain>
    </source>
</reference>
<keyword evidence="2" id="KW-0472">Membrane</keyword>
<feature type="signal peptide" evidence="3">
    <location>
        <begin position="1"/>
        <end position="21"/>
    </location>
</feature>
<feature type="region of interest" description="Disordered" evidence="1">
    <location>
        <begin position="328"/>
        <end position="537"/>
    </location>
</feature>
<feature type="compositionally biased region" description="Low complexity" evidence="1">
    <location>
        <begin position="174"/>
        <end position="197"/>
    </location>
</feature>
<evidence type="ECO:0000256" key="3">
    <source>
        <dbReference type="SAM" id="SignalP"/>
    </source>
</evidence>
<dbReference type="EMBL" id="JARJCN010000107">
    <property type="protein sequence ID" value="KAJ7074956.1"/>
    <property type="molecule type" value="Genomic_DNA"/>
</dbReference>
<keyword evidence="2" id="KW-0812">Transmembrane</keyword>
<evidence type="ECO:0000313" key="4">
    <source>
        <dbReference type="EMBL" id="KAJ7074956.1"/>
    </source>
</evidence>
<sequence>MHMLPAARFIWALSYLGSVHAQLARDDFRSDSRADDAASTPSFSFSKINEMTACTPATIPWTYVGSASNVILEMALFVTNNGVAQPSAPPSTAVGTFSTTTQFQGSRRSSLYRRDIITKAIVERINPALGAYTWPLVNVPTGWYVLNASLAFTSPILSQPFYVDESTDTSCLASTSTTSSSPSGSTTATSSTSASPTGPIIPTLPVNAVSGSKVNRGAIAGGVIGGLAILAAAIAAFFYLRYASAASGPRTSSPRRNMRKWGGLGSIDSKTNEYPSTSRAVGTTSNRHHSQSDSVGPISLDSDVYMIGNVGIDSRPSRIDDGLEEQDEVNSYFSPSQEKFSSPTSASPIRSPFSDPGHGNDAVPLGIIPPLPVTRDSSTSTSHMHSSFSRPRSHPASPYPGSPTQQEAPFSSSANNNTSSSLSHPESSYAPSPSPAFTSGTSQTTAESPPPARRSSTGEPLTRRTPRKPVPQYNPTDPALASPPPMPVSAPHDSDSSREGSLRGGVPGAQLSHKASFGAEGRQVHYLIPDMPPPQRN</sequence>
<accession>A0AAD6TQB1</accession>
<feature type="compositionally biased region" description="Polar residues" evidence="1">
    <location>
        <begin position="268"/>
        <end position="285"/>
    </location>
</feature>
<dbReference type="Proteomes" id="UP001222325">
    <property type="component" value="Unassembled WGS sequence"/>
</dbReference>
<organism evidence="4 5">
    <name type="scientific">Mycena belliarum</name>
    <dbReference type="NCBI Taxonomy" id="1033014"/>
    <lineage>
        <taxon>Eukaryota</taxon>
        <taxon>Fungi</taxon>
        <taxon>Dikarya</taxon>
        <taxon>Basidiomycota</taxon>
        <taxon>Agaricomycotina</taxon>
        <taxon>Agaricomycetes</taxon>
        <taxon>Agaricomycetidae</taxon>
        <taxon>Agaricales</taxon>
        <taxon>Marasmiineae</taxon>
        <taxon>Mycenaceae</taxon>
        <taxon>Mycena</taxon>
    </lineage>
</organism>
<keyword evidence="5" id="KW-1185">Reference proteome</keyword>
<feature type="region of interest" description="Disordered" evidence="1">
    <location>
        <begin position="247"/>
        <end position="298"/>
    </location>
</feature>
<feature type="chain" id="PRO_5042192101" evidence="3">
    <location>
        <begin position="22"/>
        <end position="537"/>
    </location>
</feature>
<feature type="transmembrane region" description="Helical" evidence="2">
    <location>
        <begin position="218"/>
        <end position="240"/>
    </location>
</feature>